<feature type="transmembrane region" description="Helical" evidence="5">
    <location>
        <begin position="117"/>
        <end position="139"/>
    </location>
</feature>
<feature type="transmembrane region" description="Helical" evidence="5">
    <location>
        <begin position="56"/>
        <end position="76"/>
    </location>
</feature>
<dbReference type="AlphaFoldDB" id="A0A0L0DM23"/>
<dbReference type="SMART" id="SM00679">
    <property type="entry name" value="CTNS"/>
    <property type="match status" value="2"/>
</dbReference>
<feature type="transmembrane region" description="Helical" evidence="5">
    <location>
        <begin position="373"/>
        <end position="394"/>
    </location>
</feature>
<feature type="transmembrane region" description="Helical" evidence="5">
    <location>
        <begin position="225"/>
        <end position="245"/>
    </location>
</feature>
<feature type="transmembrane region" description="Helical" evidence="5">
    <location>
        <begin position="456"/>
        <end position="476"/>
    </location>
</feature>
<evidence type="ECO:0000256" key="3">
    <source>
        <dbReference type="ARBA" id="ARBA00022989"/>
    </source>
</evidence>
<dbReference type="GeneID" id="25570116"/>
<organism evidence="7 8">
    <name type="scientific">Thecamonas trahens ATCC 50062</name>
    <dbReference type="NCBI Taxonomy" id="461836"/>
    <lineage>
        <taxon>Eukaryota</taxon>
        <taxon>Apusozoa</taxon>
        <taxon>Apusomonadida</taxon>
        <taxon>Apusomonadidae</taxon>
        <taxon>Thecamonas</taxon>
    </lineage>
</organism>
<proteinExistence type="predicted"/>
<dbReference type="EMBL" id="GL349480">
    <property type="protein sequence ID" value="KNC53315.1"/>
    <property type="molecule type" value="Genomic_DNA"/>
</dbReference>
<keyword evidence="3 5" id="KW-1133">Transmembrane helix</keyword>
<evidence type="ECO:0000313" key="8">
    <source>
        <dbReference type="Proteomes" id="UP000054408"/>
    </source>
</evidence>
<feature type="transmembrane region" description="Helical" evidence="5">
    <location>
        <begin position="185"/>
        <end position="204"/>
    </location>
</feature>
<dbReference type="PANTHER" id="PTHR16201:SF34">
    <property type="entry name" value="LYSOSOMAL AMINO ACID TRANSPORTER 1"/>
    <property type="match status" value="1"/>
</dbReference>
<dbReference type="FunFam" id="1.20.1280.290:FF:000009">
    <property type="entry name" value="PQ loop repeat family protein"/>
    <property type="match status" value="1"/>
</dbReference>
<evidence type="ECO:0000256" key="1">
    <source>
        <dbReference type="ARBA" id="ARBA00004141"/>
    </source>
</evidence>
<dbReference type="GO" id="GO:0098852">
    <property type="term" value="C:lytic vacuole membrane"/>
    <property type="evidence" value="ECO:0007669"/>
    <property type="project" value="UniProtKB-ARBA"/>
</dbReference>
<feature type="transmembrane region" description="Helical" evidence="5">
    <location>
        <begin position="579"/>
        <end position="601"/>
    </location>
</feature>
<dbReference type="Pfam" id="PF14360">
    <property type="entry name" value="PAP2_C"/>
    <property type="match status" value="1"/>
</dbReference>
<evidence type="ECO:0000256" key="5">
    <source>
        <dbReference type="SAM" id="Phobius"/>
    </source>
</evidence>
<accession>A0A0L0DM23</accession>
<evidence type="ECO:0000256" key="4">
    <source>
        <dbReference type="ARBA" id="ARBA00023136"/>
    </source>
</evidence>
<dbReference type="eggNOG" id="KOG3058">
    <property type="taxonomic scope" value="Eukaryota"/>
</dbReference>
<dbReference type="STRING" id="461836.A0A0L0DM23"/>
<dbReference type="RefSeq" id="XP_013754600.1">
    <property type="nucleotide sequence ID" value="XM_013899146.1"/>
</dbReference>
<keyword evidence="8" id="KW-1185">Reference proteome</keyword>
<dbReference type="InterPro" id="IPR006603">
    <property type="entry name" value="PQ-loop_rpt"/>
</dbReference>
<feature type="transmembrane region" description="Helical" evidence="5">
    <location>
        <begin position="552"/>
        <end position="573"/>
    </location>
</feature>
<feature type="transmembrane region" description="Helical" evidence="5">
    <location>
        <begin position="502"/>
        <end position="531"/>
    </location>
</feature>
<feature type="transmembrane region" description="Helical" evidence="5">
    <location>
        <begin position="251"/>
        <end position="276"/>
    </location>
</feature>
<gene>
    <name evidence="7" type="ORF">AMSG_12201</name>
</gene>
<dbReference type="Proteomes" id="UP000054408">
    <property type="component" value="Unassembled WGS sequence"/>
</dbReference>
<dbReference type="OrthoDB" id="8048523at2759"/>
<protein>
    <recommendedName>
        <fullName evidence="6">Sphingomyelin synthase-like domain-containing protein</fullName>
    </recommendedName>
</protein>
<feature type="domain" description="Sphingomyelin synthase-like" evidence="6">
    <location>
        <begin position="510"/>
        <end position="597"/>
    </location>
</feature>
<evidence type="ECO:0000313" key="7">
    <source>
        <dbReference type="EMBL" id="KNC53315.1"/>
    </source>
</evidence>
<evidence type="ECO:0000259" key="6">
    <source>
        <dbReference type="Pfam" id="PF14360"/>
    </source>
</evidence>
<reference evidence="7 8" key="1">
    <citation type="submission" date="2010-05" db="EMBL/GenBank/DDBJ databases">
        <title>The Genome Sequence of Thecamonas trahens ATCC 50062.</title>
        <authorList>
            <consortium name="The Broad Institute Genome Sequencing Platform"/>
            <person name="Russ C."/>
            <person name="Cuomo C."/>
            <person name="Shea T."/>
            <person name="Young S.K."/>
            <person name="Zeng Q."/>
            <person name="Koehrsen M."/>
            <person name="Haas B."/>
            <person name="Borodovsky M."/>
            <person name="Guigo R."/>
            <person name="Alvarado L."/>
            <person name="Berlin A."/>
            <person name="Bochicchio J."/>
            <person name="Borenstein D."/>
            <person name="Chapman S."/>
            <person name="Chen Z."/>
            <person name="Freedman E."/>
            <person name="Gellesch M."/>
            <person name="Goldberg J."/>
            <person name="Griggs A."/>
            <person name="Gujja S."/>
            <person name="Heilman E."/>
            <person name="Heiman D."/>
            <person name="Hepburn T."/>
            <person name="Howarth C."/>
            <person name="Jen D."/>
            <person name="Larson L."/>
            <person name="Mehta T."/>
            <person name="Park D."/>
            <person name="Pearson M."/>
            <person name="Roberts A."/>
            <person name="Saif S."/>
            <person name="Shenoy N."/>
            <person name="Sisk P."/>
            <person name="Stolte C."/>
            <person name="Sykes S."/>
            <person name="Thomson T."/>
            <person name="Walk T."/>
            <person name="White J."/>
            <person name="Yandava C."/>
            <person name="Burger G."/>
            <person name="Gray M.W."/>
            <person name="Holland P.W.H."/>
            <person name="King N."/>
            <person name="Lang F.B.F."/>
            <person name="Roger A.J."/>
            <person name="Ruiz-Trillo I."/>
            <person name="Lander E."/>
            <person name="Nusbaum C."/>
        </authorList>
    </citation>
    <scope>NUCLEOTIDE SEQUENCE [LARGE SCALE GENOMIC DNA]</scope>
    <source>
        <strain evidence="7 8">ATCC 50062</strain>
    </source>
</reference>
<comment type="subcellular location">
    <subcellularLocation>
        <location evidence="1">Membrane</location>
        <topology evidence="1">Multi-pass membrane protein</topology>
    </subcellularLocation>
</comment>
<dbReference type="InterPro" id="IPR051415">
    <property type="entry name" value="LAAT-1"/>
</dbReference>
<feature type="transmembrane region" description="Helical" evidence="5">
    <location>
        <begin position="414"/>
        <end position="444"/>
    </location>
</feature>
<dbReference type="Gene3D" id="1.20.1280.290">
    <property type="match status" value="2"/>
</dbReference>
<dbReference type="PANTHER" id="PTHR16201">
    <property type="entry name" value="SEVEN TRANSMEMBRANE PROTEIN 1-RELATED"/>
    <property type="match status" value="1"/>
</dbReference>
<evidence type="ECO:0000256" key="2">
    <source>
        <dbReference type="ARBA" id="ARBA00022692"/>
    </source>
</evidence>
<dbReference type="Pfam" id="PF04193">
    <property type="entry name" value="PQ-loop"/>
    <property type="match status" value="2"/>
</dbReference>
<keyword evidence="4 5" id="KW-0472">Membrane</keyword>
<name>A0A0L0DM23_THETB</name>
<dbReference type="eggNOG" id="KOG2913">
    <property type="taxonomic scope" value="Eukaryota"/>
</dbReference>
<sequence>MANILIWLYAQAPQLYRNYRNGGVEALSFKFLAAWVLGDVANLVGCIYTHQLPMQLYTAIYFCAMDTLMISQYAYYRIRAYNKDKAERDQDALESRSLIQDSPAFNPYSSSSHAASVAVMALVLGLTISTGALLPAAALPATSDLSSALEPADMVPGRILLAAAAPTNATAPVGKSCLIASSGSHIQYIIGIVVAWISGLLYFYARIPQILLNAKRKRTEGLSTIMFVSTFSANTCYALSVLLTGPDFKSSHFWAATSSFLVGTIGVLFESSIILFQMWIYRNNNAELFESINSVSDTSSVAGAISYKGRLYSSANPWPYSGHMFKSGISSRITTKIRESLKDGRSLSVKASVDMGVETVSSLRTAYLASDPYVLGSLRCYLMFLWTLAASYVMNICNELSDRSRPVVPVLDDVVFHMVDLVAFPVLADYLVGIHVALMLYITTCSSISTIVSRRFWTIYGCVNLIRSLTITLTQLPDPSPRCDFHPDSVERGNIWVRGLRMLFPLGVITCGDLIFSGHSCVIVMTSLFWIRYHRTIQVGPVAYLKRIAWRPFALALKYWIVVPTTLSLYYIVSTRLHYSVDVFIAVYVTIAAVVCYERFVRTPHLRARSRILLWLESYVDLDDHVILNQYAVRPNTAPLWPFWT</sequence>
<feature type="transmembrane region" description="Helical" evidence="5">
    <location>
        <begin position="27"/>
        <end position="50"/>
    </location>
</feature>
<keyword evidence="2 5" id="KW-0812">Transmembrane</keyword>
<dbReference type="GO" id="GO:0015174">
    <property type="term" value="F:basic amino acid transmembrane transporter activity"/>
    <property type="evidence" value="ECO:0007669"/>
    <property type="project" value="UniProtKB-ARBA"/>
</dbReference>
<dbReference type="InterPro" id="IPR025749">
    <property type="entry name" value="Sphingomyelin_synth-like_dom"/>
</dbReference>